<dbReference type="GO" id="GO:0044183">
    <property type="term" value="F:protein folding chaperone"/>
    <property type="evidence" value="ECO:0007669"/>
    <property type="project" value="TreeGrafter"/>
</dbReference>
<gene>
    <name evidence="4" type="ORF">RRF57_010261</name>
</gene>
<dbReference type="Pfam" id="PF00226">
    <property type="entry name" value="DnaJ"/>
    <property type="match status" value="1"/>
</dbReference>
<dbReference type="PANTHER" id="PTHR43948">
    <property type="entry name" value="DNAJ HOMOLOG SUBFAMILY B"/>
    <property type="match status" value="1"/>
</dbReference>
<evidence type="ECO:0000256" key="1">
    <source>
        <dbReference type="SAM" id="MobiDB-lite"/>
    </source>
</evidence>
<comment type="caution">
    <text evidence="4">The sequence shown here is derived from an EMBL/GenBank/DDBJ whole genome shotgun (WGS) entry which is preliminary data.</text>
</comment>
<dbReference type="PRINTS" id="PR00625">
    <property type="entry name" value="JDOMAIN"/>
</dbReference>
<dbReference type="Proteomes" id="UP001305414">
    <property type="component" value="Unassembled WGS sequence"/>
</dbReference>
<keyword evidence="2" id="KW-0812">Transmembrane</keyword>
<sequence>MFGISARAVCNAICGIICLTILTLVVLQAQFLIHIITEDWPPHTSAVPASEPPQNYYTLLNITVSATERDIKRAYRKQVLLIHPDKLQRLETSIRKEGKRQFDAVTQAFEVLTSDRRCYYDYNVMKVNMGQYIRCLDLWHERLMEEREREAAVKQKQEQEVDEDEDEDREGYNGI</sequence>
<feature type="compositionally biased region" description="Acidic residues" evidence="1">
    <location>
        <begin position="160"/>
        <end position="169"/>
    </location>
</feature>
<dbReference type="SMART" id="SM00271">
    <property type="entry name" value="DnaJ"/>
    <property type="match status" value="1"/>
</dbReference>
<evidence type="ECO:0000313" key="5">
    <source>
        <dbReference type="Proteomes" id="UP001305414"/>
    </source>
</evidence>
<feature type="domain" description="J" evidence="3">
    <location>
        <begin position="55"/>
        <end position="124"/>
    </location>
</feature>
<reference evidence="4 5" key="1">
    <citation type="submission" date="2023-10" db="EMBL/GenBank/DDBJ databases">
        <title>Draft genome sequence of Xylaria bambusicola isolate GMP-LS, the root and basal stem rot pathogen of sugarcane in Indonesia.</title>
        <authorList>
            <person name="Selvaraj P."/>
            <person name="Muralishankar V."/>
            <person name="Muruganantham S."/>
            <person name="Sp S."/>
            <person name="Haryani S."/>
            <person name="Lau K.J.X."/>
            <person name="Naqvi N.I."/>
        </authorList>
    </citation>
    <scope>NUCLEOTIDE SEQUENCE [LARGE SCALE GENOMIC DNA]</scope>
    <source>
        <strain evidence="4">GMP-LS</strain>
    </source>
</reference>
<keyword evidence="2" id="KW-0472">Membrane</keyword>
<feature type="compositionally biased region" description="Basic and acidic residues" evidence="1">
    <location>
        <begin position="149"/>
        <end position="159"/>
    </location>
</feature>
<dbReference type="GO" id="GO:0051082">
    <property type="term" value="F:unfolded protein binding"/>
    <property type="evidence" value="ECO:0007669"/>
    <property type="project" value="TreeGrafter"/>
</dbReference>
<evidence type="ECO:0000256" key="2">
    <source>
        <dbReference type="SAM" id="Phobius"/>
    </source>
</evidence>
<feature type="region of interest" description="Disordered" evidence="1">
    <location>
        <begin position="149"/>
        <end position="175"/>
    </location>
</feature>
<dbReference type="EMBL" id="JAWHQM010000042">
    <property type="protein sequence ID" value="KAK5634548.1"/>
    <property type="molecule type" value="Genomic_DNA"/>
</dbReference>
<keyword evidence="2" id="KW-1133">Transmembrane helix</keyword>
<proteinExistence type="predicted"/>
<dbReference type="GO" id="GO:0005634">
    <property type="term" value="C:nucleus"/>
    <property type="evidence" value="ECO:0007669"/>
    <property type="project" value="TreeGrafter"/>
</dbReference>
<dbReference type="GO" id="GO:0051087">
    <property type="term" value="F:protein-folding chaperone binding"/>
    <property type="evidence" value="ECO:0007669"/>
    <property type="project" value="TreeGrafter"/>
</dbReference>
<evidence type="ECO:0000259" key="3">
    <source>
        <dbReference type="PROSITE" id="PS50076"/>
    </source>
</evidence>
<dbReference type="InterPro" id="IPR001623">
    <property type="entry name" value="DnaJ_domain"/>
</dbReference>
<dbReference type="PANTHER" id="PTHR43948:SF10">
    <property type="entry name" value="MRJ, ISOFORM E"/>
    <property type="match status" value="1"/>
</dbReference>
<dbReference type="AlphaFoldDB" id="A0AAN7UWD4"/>
<dbReference type="PROSITE" id="PS50076">
    <property type="entry name" value="DNAJ_2"/>
    <property type="match status" value="1"/>
</dbReference>
<dbReference type="Gene3D" id="1.10.287.110">
    <property type="entry name" value="DnaJ domain"/>
    <property type="match status" value="1"/>
</dbReference>
<keyword evidence="5" id="KW-1185">Reference proteome</keyword>
<accession>A0AAN7UWD4</accession>
<protein>
    <recommendedName>
        <fullName evidence="3">J domain-containing protein</fullName>
    </recommendedName>
</protein>
<dbReference type="InterPro" id="IPR036869">
    <property type="entry name" value="J_dom_sf"/>
</dbReference>
<dbReference type="GO" id="GO:0005737">
    <property type="term" value="C:cytoplasm"/>
    <property type="evidence" value="ECO:0007669"/>
    <property type="project" value="TreeGrafter"/>
</dbReference>
<feature type="transmembrane region" description="Helical" evidence="2">
    <location>
        <begin position="12"/>
        <end position="33"/>
    </location>
</feature>
<name>A0AAN7UWD4_9PEZI</name>
<dbReference type="CDD" id="cd06257">
    <property type="entry name" value="DnaJ"/>
    <property type="match status" value="1"/>
</dbReference>
<evidence type="ECO:0000313" key="4">
    <source>
        <dbReference type="EMBL" id="KAK5634548.1"/>
    </source>
</evidence>
<dbReference type="SUPFAM" id="SSF46565">
    <property type="entry name" value="Chaperone J-domain"/>
    <property type="match status" value="1"/>
</dbReference>
<organism evidence="4 5">
    <name type="scientific">Xylaria bambusicola</name>
    <dbReference type="NCBI Taxonomy" id="326684"/>
    <lineage>
        <taxon>Eukaryota</taxon>
        <taxon>Fungi</taxon>
        <taxon>Dikarya</taxon>
        <taxon>Ascomycota</taxon>
        <taxon>Pezizomycotina</taxon>
        <taxon>Sordariomycetes</taxon>
        <taxon>Xylariomycetidae</taxon>
        <taxon>Xylariales</taxon>
        <taxon>Xylariaceae</taxon>
        <taxon>Xylaria</taxon>
    </lineage>
</organism>